<dbReference type="SMART" id="SM00530">
    <property type="entry name" value="HTH_XRE"/>
    <property type="match status" value="1"/>
</dbReference>
<dbReference type="PROSITE" id="PS50943">
    <property type="entry name" value="HTH_CROC1"/>
    <property type="match status" value="1"/>
</dbReference>
<comment type="caution">
    <text evidence="3">The sequence shown here is derived from an EMBL/GenBank/DDBJ whole genome shotgun (WGS) entry which is preliminary data.</text>
</comment>
<dbReference type="STRING" id="1802435.A2114_00735"/>
<dbReference type="GO" id="GO:0003700">
    <property type="term" value="F:DNA-binding transcription factor activity"/>
    <property type="evidence" value="ECO:0007669"/>
    <property type="project" value="TreeGrafter"/>
</dbReference>
<dbReference type="Pfam" id="PF01381">
    <property type="entry name" value="HTH_3"/>
    <property type="match status" value="1"/>
</dbReference>
<dbReference type="Proteomes" id="UP000176494">
    <property type="component" value="Unassembled WGS sequence"/>
</dbReference>
<feature type="domain" description="HTH cro/C1-type" evidence="2">
    <location>
        <begin position="20"/>
        <end position="75"/>
    </location>
</feature>
<dbReference type="GO" id="GO:0005829">
    <property type="term" value="C:cytosol"/>
    <property type="evidence" value="ECO:0007669"/>
    <property type="project" value="TreeGrafter"/>
</dbReference>
<reference evidence="3 4" key="1">
    <citation type="journal article" date="2016" name="Nat. Commun.">
        <title>Thousands of microbial genomes shed light on interconnected biogeochemical processes in an aquifer system.</title>
        <authorList>
            <person name="Anantharaman K."/>
            <person name="Brown C.T."/>
            <person name="Hug L.A."/>
            <person name="Sharon I."/>
            <person name="Castelle C.J."/>
            <person name="Probst A.J."/>
            <person name="Thomas B.C."/>
            <person name="Singh A."/>
            <person name="Wilkins M.J."/>
            <person name="Karaoz U."/>
            <person name="Brodie E.L."/>
            <person name="Williams K.H."/>
            <person name="Hubbard S.S."/>
            <person name="Banfield J.F."/>
        </authorList>
    </citation>
    <scope>NUCLEOTIDE SEQUENCE [LARGE SCALE GENOMIC DNA]</scope>
</reference>
<protein>
    <recommendedName>
        <fullName evidence="2">HTH cro/C1-type domain-containing protein</fullName>
    </recommendedName>
</protein>
<evidence type="ECO:0000256" key="1">
    <source>
        <dbReference type="ARBA" id="ARBA00023125"/>
    </source>
</evidence>
<proteinExistence type="predicted"/>
<dbReference type="PANTHER" id="PTHR46797">
    <property type="entry name" value="HTH-TYPE TRANSCRIPTIONAL REGULATOR"/>
    <property type="match status" value="1"/>
</dbReference>
<dbReference type="InterPro" id="IPR001387">
    <property type="entry name" value="Cro/C1-type_HTH"/>
</dbReference>
<dbReference type="AlphaFoldDB" id="A0A1G2QA24"/>
<evidence type="ECO:0000313" key="3">
    <source>
        <dbReference type="EMBL" id="OHA57416.1"/>
    </source>
</evidence>
<dbReference type="InterPro" id="IPR010982">
    <property type="entry name" value="Lambda_DNA-bd_dom_sf"/>
</dbReference>
<dbReference type="EMBL" id="MHTG01000014">
    <property type="protein sequence ID" value="OHA57416.1"/>
    <property type="molecule type" value="Genomic_DNA"/>
</dbReference>
<evidence type="ECO:0000313" key="4">
    <source>
        <dbReference type="Proteomes" id="UP000176494"/>
    </source>
</evidence>
<accession>A0A1G2QA24</accession>
<organism evidence="3 4">
    <name type="scientific">Candidatus Vogelbacteria bacterium GWA1_51_14</name>
    <dbReference type="NCBI Taxonomy" id="1802435"/>
    <lineage>
        <taxon>Bacteria</taxon>
        <taxon>Candidatus Vogeliibacteriota</taxon>
    </lineage>
</organism>
<sequence length="89" mass="9972">MDNQQAERWHKFSKAIGLAVKKLRHKQQGLTQAGLAYRSGVSQEYISAVESGEKGMNLSTLGRIARALDKQLSEVVRLAEEILNPEHKQ</sequence>
<gene>
    <name evidence="3" type="ORF">A2114_00735</name>
</gene>
<dbReference type="CDD" id="cd00093">
    <property type="entry name" value="HTH_XRE"/>
    <property type="match status" value="1"/>
</dbReference>
<name>A0A1G2QA24_9BACT</name>
<dbReference type="GO" id="GO:0003677">
    <property type="term" value="F:DNA binding"/>
    <property type="evidence" value="ECO:0007669"/>
    <property type="project" value="UniProtKB-KW"/>
</dbReference>
<dbReference type="InterPro" id="IPR050807">
    <property type="entry name" value="TransReg_Diox_bact_type"/>
</dbReference>
<keyword evidence="1" id="KW-0238">DNA-binding</keyword>
<dbReference type="Gene3D" id="1.10.260.40">
    <property type="entry name" value="lambda repressor-like DNA-binding domains"/>
    <property type="match status" value="1"/>
</dbReference>
<dbReference type="PANTHER" id="PTHR46797:SF1">
    <property type="entry name" value="METHYLPHOSPHONATE SYNTHASE"/>
    <property type="match status" value="1"/>
</dbReference>
<evidence type="ECO:0000259" key="2">
    <source>
        <dbReference type="PROSITE" id="PS50943"/>
    </source>
</evidence>
<dbReference type="SUPFAM" id="SSF47413">
    <property type="entry name" value="lambda repressor-like DNA-binding domains"/>
    <property type="match status" value="1"/>
</dbReference>